<evidence type="ECO:0000256" key="4">
    <source>
        <dbReference type="ARBA" id="ARBA00023187"/>
    </source>
</evidence>
<dbReference type="PANTHER" id="PTHR23185:SF0">
    <property type="entry name" value="PROTEIN VIRILIZER HOMOLOG"/>
    <property type="match status" value="1"/>
</dbReference>
<dbReference type="InterPro" id="IPR031801">
    <property type="entry name" value="VIR_N"/>
</dbReference>
<dbReference type="PANTHER" id="PTHR23185">
    <property type="entry name" value="PROTEIN VIRILIZER HOMOLOG"/>
    <property type="match status" value="1"/>
</dbReference>
<feature type="compositionally biased region" description="Gly residues" evidence="6">
    <location>
        <begin position="1791"/>
        <end position="1836"/>
    </location>
</feature>
<feature type="region of interest" description="Disordered" evidence="6">
    <location>
        <begin position="228"/>
        <end position="376"/>
    </location>
</feature>
<evidence type="ECO:0000256" key="3">
    <source>
        <dbReference type="ARBA" id="ARBA00022664"/>
    </source>
</evidence>
<feature type="region of interest" description="Disordered" evidence="6">
    <location>
        <begin position="1721"/>
        <end position="1743"/>
    </location>
</feature>
<feature type="compositionally biased region" description="Basic and acidic residues" evidence="6">
    <location>
        <begin position="249"/>
        <end position="279"/>
    </location>
</feature>
<evidence type="ECO:0000256" key="5">
    <source>
        <dbReference type="ARBA" id="ARBA00023242"/>
    </source>
</evidence>
<keyword evidence="3" id="KW-0507">mRNA processing</keyword>
<protein>
    <recommendedName>
        <fullName evidence="7">Virilizer N-terminal domain-containing protein</fullName>
    </recommendedName>
</protein>
<evidence type="ECO:0000256" key="2">
    <source>
        <dbReference type="ARBA" id="ARBA00008371"/>
    </source>
</evidence>
<keyword evidence="9" id="KW-1185">Reference proteome</keyword>
<keyword evidence="5" id="KW-0539">Nucleus</keyword>
<keyword evidence="4" id="KW-0508">mRNA splicing</keyword>
<feature type="region of interest" description="Disordered" evidence="6">
    <location>
        <begin position="1775"/>
        <end position="1872"/>
    </location>
</feature>
<dbReference type="InterPro" id="IPR026736">
    <property type="entry name" value="Virilizer"/>
</dbReference>
<evidence type="ECO:0000313" key="9">
    <source>
        <dbReference type="Proteomes" id="UP000069940"/>
    </source>
</evidence>
<evidence type="ECO:0000256" key="6">
    <source>
        <dbReference type="SAM" id="MobiDB-lite"/>
    </source>
</evidence>
<reference evidence="8" key="2">
    <citation type="submission" date="2025-05" db="UniProtKB">
        <authorList>
            <consortium name="EnsemblMetazoa"/>
        </authorList>
    </citation>
    <scope>IDENTIFICATION</scope>
    <source>
        <strain evidence="8">Foshan</strain>
    </source>
</reference>
<feature type="domain" description="Virilizer N-terminal" evidence="7">
    <location>
        <begin position="6"/>
        <end position="155"/>
    </location>
</feature>
<accession>A0ABM1YYH2</accession>
<reference evidence="9" key="1">
    <citation type="journal article" date="2015" name="Proc. Natl. Acad. Sci. U.S.A.">
        <title>Genome sequence of the Asian Tiger mosquito, Aedes albopictus, reveals insights into its biology, genetics, and evolution.</title>
        <authorList>
            <person name="Chen X.G."/>
            <person name="Jiang X."/>
            <person name="Gu J."/>
            <person name="Xu M."/>
            <person name="Wu Y."/>
            <person name="Deng Y."/>
            <person name="Zhang C."/>
            <person name="Bonizzoni M."/>
            <person name="Dermauw W."/>
            <person name="Vontas J."/>
            <person name="Armbruster P."/>
            <person name="Huang X."/>
            <person name="Yang Y."/>
            <person name="Zhang H."/>
            <person name="He W."/>
            <person name="Peng H."/>
            <person name="Liu Y."/>
            <person name="Wu K."/>
            <person name="Chen J."/>
            <person name="Lirakis M."/>
            <person name="Topalis P."/>
            <person name="Van Leeuwen T."/>
            <person name="Hall A.B."/>
            <person name="Jiang X."/>
            <person name="Thorpe C."/>
            <person name="Mueller R.L."/>
            <person name="Sun C."/>
            <person name="Waterhouse R.M."/>
            <person name="Yan G."/>
            <person name="Tu Z.J."/>
            <person name="Fang X."/>
            <person name="James A.A."/>
        </authorList>
    </citation>
    <scope>NUCLEOTIDE SEQUENCE [LARGE SCALE GENOMIC DNA]</scope>
    <source>
        <strain evidence="9">Foshan</strain>
    </source>
</reference>
<comment type="subcellular location">
    <subcellularLocation>
        <location evidence="1">Nucleus</location>
    </subcellularLocation>
</comment>
<sequence>MDEEKPELLFFDTFSHDTYEKLNLDLVQFPKPVYITEVRIIPLGARVQADFPGGVRLGATNPSQFKIELFVNDLGKPGAPTFECLGDFEYNQNNCIHLECGKQEEGGGRRIPTDGLVLKGFYTTITLAVYGILTANIAEPIVSPRETTPQPEAPVEMVVSEVVEPVGVGQEWPEEPPSVVTVVPTEVFVQKEYPEADGEDIPKDPRPYARRVAAAVVVAASLAEPTSPKMAPMECGGGEVDKRGKRVSRSTERQMMHYEPGVRSRGRSHEYSRSPEFGKEYGGGAGGVVPKQEWSRSPDHYGGRSRRIRSGSYDRVRRGSSYDVEKDDRRRPRSPIDSPRRPRSPDPMDSSNDYEEDDFRHGGSGAAPGTHGKYEKRTAEGRIKAAAASGVAGSPASVTATPVASPALAPEEDALSATEQFEPILSDEEITEDYDFDMEYEPVDEYYKAFNPFAAVLQKYVPEEGSDANPAVVKHLENLLKNNKYGAKATADFGGESADFKEGFVDYTEQCVQLLNQIFSHDEWRNKFEKVVNGWIDGKSEGMAILMNCIKLGLDVDRAMTQPQPASKLRHMKAGIRLTEFLGSTEAFIKVILEQEDFNIFDKLLGLYAQSYMALSIKLMIIRSIYACLDTKRGLDYFLSPEYNGYQILLDLIQENPSTRISFALKSLLKKINLYENLDLVRSTVRDMFAIRAEPNFKPDPPMVSILENCFADLTKALTWDAIAYSQPKRFLPVSAKFEIHKDIKSALTANRSFVAYFNVHHLLETIVLLLEMKLPCSSLIGAVYDLLAALLKNHQKLHYLADHIDSVNVLLKLLFQHCPMNDESHPEDLLQDLTRGQLLGLEMAYKLQTIYYLDAIGHTKGDLLDLDKLVEHLQGLFYLANNPFGKRYVVEVLSMDGNLKLFLDLIESEKRTLAKDGSPGVKHKSPILSYSVDLVDCVVRHCPNAGYLVKHGETLLNLVKQHEQFESSVSAMLQEMAVYLKPLEIHELFANEDINPLVELMKRSLEFITTFPGDLIMALRLLRYFGIPDFDGQGQPSHVELKYKYTILQFYSADGKTLLISILEKLNTYFDQPAIHASSLASMQGVLLTQILTPLIQILRKLMTYLIECRNTEFKDLTVIEPLLRTYALMQSVPLTATAINDAREIQKDIIKILLAFTQPTPMDGLDTNNIHKSLWTQMVGELIKFILFGPNYFIPGLLVFSELLPLPLPIQCRQELTPLEINKLVNERQLWSAHLHPQSPSITEMIQTICPSSYTPLLVIFSRVCLQLSDLAPNMTLLISKAITDLIIQEPLLPGNLASTSHARLFSFLGSLVCHASVKVSVLSILSGRIMDLMTNILLNPGQTPAHQQTQENIYMVFQNLLDSEFAMMFGNNIAPMMQLACSLPPKEIIESCCGTIVENISSEEVGPGVMTAALRTMLLLTEHDITFTTLIAAIEKRKDPIMAIVQKFADKARENPDTYRQIFILLGEFWRSLVMIDESSLVGFNLPKRTVKLTPEQLASLVFLPTRKEGHEHSAADAPDCTAMLKELLVFFKNETVKPIEPVEPEPAEDGSGSVPAVPIVPTDTLEENILYLMDQLKDVAPGVMETQFDFGVIEPLPQAEGIVTQYSSRNVFIVSEEFEDQLKASYWLSFSPCEDDLEREQIPCDLNELAMSCLSGDINLTSDCKRLLHLSASPHSNRDRVATAPCFRTRRVEVEPSTGRPEKKIFATPLRGRGFTRAPITRSDLFRSRPPNTSRPPSLHVDDFLALETCGAQPTGPTGYNKLSRDIITIRGSGRGRGRSFSDRGRSGSGSGWGQGGGGGGGGSGWSGGHDGPSGSGGGKHFGSGGGGGGGHSHYREQSQNHFGAPHVRSRSGRGFNRYGGRPYSRPN</sequence>
<evidence type="ECO:0000256" key="1">
    <source>
        <dbReference type="ARBA" id="ARBA00004123"/>
    </source>
</evidence>
<comment type="similarity">
    <text evidence="2">Belongs to the vir family.</text>
</comment>
<proteinExistence type="inferred from homology"/>
<feature type="compositionally biased region" description="Basic and acidic residues" evidence="6">
    <location>
        <begin position="293"/>
        <end position="302"/>
    </location>
</feature>
<name>A0ABM1YYH2_AEDAL</name>
<feature type="compositionally biased region" description="Low complexity" evidence="6">
    <location>
        <begin position="1732"/>
        <end position="1742"/>
    </location>
</feature>
<dbReference type="RefSeq" id="XP_019538447.3">
    <property type="nucleotide sequence ID" value="XM_019682902.3"/>
</dbReference>
<dbReference type="EnsemblMetazoa" id="AALFPA23_013246.R19180">
    <property type="protein sequence ID" value="AALFPA23_013246.P19180"/>
    <property type="gene ID" value="AALFPA23_013246"/>
</dbReference>
<evidence type="ECO:0000259" key="7">
    <source>
        <dbReference type="Pfam" id="PF15912"/>
    </source>
</evidence>
<dbReference type="Pfam" id="PF15912">
    <property type="entry name" value="VIR_N"/>
    <property type="match status" value="1"/>
</dbReference>
<dbReference type="Proteomes" id="UP000069940">
    <property type="component" value="Unassembled WGS sequence"/>
</dbReference>
<dbReference type="GeneID" id="109409459"/>
<organism evidence="8 9">
    <name type="scientific">Aedes albopictus</name>
    <name type="common">Asian tiger mosquito</name>
    <name type="synonym">Stegomyia albopicta</name>
    <dbReference type="NCBI Taxonomy" id="7160"/>
    <lineage>
        <taxon>Eukaryota</taxon>
        <taxon>Metazoa</taxon>
        <taxon>Ecdysozoa</taxon>
        <taxon>Arthropoda</taxon>
        <taxon>Hexapoda</taxon>
        <taxon>Insecta</taxon>
        <taxon>Pterygota</taxon>
        <taxon>Neoptera</taxon>
        <taxon>Endopterygota</taxon>
        <taxon>Diptera</taxon>
        <taxon>Nematocera</taxon>
        <taxon>Culicoidea</taxon>
        <taxon>Culicidae</taxon>
        <taxon>Culicinae</taxon>
        <taxon>Aedini</taxon>
        <taxon>Aedes</taxon>
        <taxon>Stegomyia</taxon>
    </lineage>
</organism>
<evidence type="ECO:0000313" key="8">
    <source>
        <dbReference type="EnsemblMetazoa" id="AALFPA23_013246.P19180"/>
    </source>
</evidence>